<evidence type="ECO:0000313" key="6">
    <source>
        <dbReference type="EMBL" id="AWI78958.1"/>
    </source>
</evidence>
<dbReference type="AlphaFoldDB" id="A0A2U8GZX2"/>
<dbReference type="InterPro" id="IPR050668">
    <property type="entry name" value="Cytochrome_b5"/>
</dbReference>
<name>A0A2U8GZX2_9RHOO</name>
<dbReference type="GO" id="GO:0020037">
    <property type="term" value="F:heme binding"/>
    <property type="evidence" value="ECO:0007669"/>
    <property type="project" value="TreeGrafter"/>
</dbReference>
<evidence type="ECO:0000256" key="4">
    <source>
        <dbReference type="ARBA" id="ARBA00038168"/>
    </source>
</evidence>
<dbReference type="SMART" id="SM01117">
    <property type="entry name" value="Cyt-b5"/>
    <property type="match status" value="1"/>
</dbReference>
<dbReference type="EMBL" id="CP022188">
    <property type="protein sequence ID" value="AWI78958.1"/>
    <property type="molecule type" value="Genomic_DNA"/>
</dbReference>
<dbReference type="OrthoDB" id="8173637at2"/>
<evidence type="ECO:0000256" key="3">
    <source>
        <dbReference type="ARBA" id="ARBA00023004"/>
    </source>
</evidence>
<evidence type="ECO:0000259" key="5">
    <source>
        <dbReference type="PROSITE" id="PS50255"/>
    </source>
</evidence>
<dbReference type="SUPFAM" id="SSF55856">
    <property type="entry name" value="Cytochrome b5-like heme/steroid binding domain"/>
    <property type="match status" value="1"/>
</dbReference>
<evidence type="ECO:0000256" key="2">
    <source>
        <dbReference type="ARBA" id="ARBA00022723"/>
    </source>
</evidence>
<sequence length="124" mass="13392">MMRKLFVSSTLVFCLALGGFWVASLLLTTPAAEADVKPAAAGRQIAAVEVAGHNSPTDCWMILGTDVFDFSTYLPQHPSDPDVITPWCGKDASEAYLTKTKGRPHSPYADSLLPKFHIGTLKRG</sequence>
<gene>
    <name evidence="6" type="ORF">CEW87_06025</name>
</gene>
<keyword evidence="2" id="KW-0479">Metal-binding</keyword>
<dbReference type="Gene3D" id="3.10.120.10">
    <property type="entry name" value="Cytochrome b5-like heme/steroid binding domain"/>
    <property type="match status" value="1"/>
</dbReference>
<dbReference type="PROSITE" id="PS50255">
    <property type="entry name" value="CYTOCHROME_B5_2"/>
    <property type="match status" value="1"/>
</dbReference>
<reference evidence="6 7" key="1">
    <citation type="submission" date="2017-06" db="EMBL/GenBank/DDBJ databases">
        <title>Azoarcus sp. TSNA42 complete genome sequence.</title>
        <authorList>
            <person name="Woo J.-H."/>
            <person name="Kim H.-S."/>
        </authorList>
    </citation>
    <scope>NUCLEOTIDE SEQUENCE [LARGE SCALE GENOMIC DNA]</scope>
    <source>
        <strain evidence="6 7">TSNA42</strain>
    </source>
</reference>
<evidence type="ECO:0000313" key="7">
    <source>
        <dbReference type="Proteomes" id="UP000244902"/>
    </source>
</evidence>
<dbReference type="PANTHER" id="PTHR19359">
    <property type="entry name" value="CYTOCHROME B5"/>
    <property type="match status" value="1"/>
</dbReference>
<dbReference type="Pfam" id="PF00173">
    <property type="entry name" value="Cyt-b5"/>
    <property type="match status" value="1"/>
</dbReference>
<evidence type="ECO:0000256" key="1">
    <source>
        <dbReference type="ARBA" id="ARBA00022617"/>
    </source>
</evidence>
<dbReference type="Proteomes" id="UP000244902">
    <property type="component" value="Chromosome"/>
</dbReference>
<feature type="domain" description="Cytochrome b5 heme-binding" evidence="5">
    <location>
        <begin position="42"/>
        <end position="122"/>
    </location>
</feature>
<proteinExistence type="inferred from homology"/>
<dbReference type="GO" id="GO:0046872">
    <property type="term" value="F:metal ion binding"/>
    <property type="evidence" value="ECO:0007669"/>
    <property type="project" value="UniProtKB-KW"/>
</dbReference>
<protein>
    <submittedName>
        <fullName evidence="6">Cytochrome B5</fullName>
    </submittedName>
</protein>
<dbReference type="InterPro" id="IPR001199">
    <property type="entry name" value="Cyt_B5-like_heme/steroid-bd"/>
</dbReference>
<keyword evidence="3" id="KW-0408">Iron</keyword>
<keyword evidence="1" id="KW-0349">Heme</keyword>
<organism evidence="6 7">
    <name type="scientific">Parazoarcus communis</name>
    <dbReference type="NCBI Taxonomy" id="41977"/>
    <lineage>
        <taxon>Bacteria</taxon>
        <taxon>Pseudomonadati</taxon>
        <taxon>Pseudomonadota</taxon>
        <taxon>Betaproteobacteria</taxon>
        <taxon>Rhodocyclales</taxon>
        <taxon>Zoogloeaceae</taxon>
        <taxon>Parazoarcus</taxon>
    </lineage>
</organism>
<accession>A0A2U8GZX2</accession>
<comment type="similarity">
    <text evidence="4">Belongs to the cytochrome b5 family.</text>
</comment>
<dbReference type="InterPro" id="IPR036400">
    <property type="entry name" value="Cyt_B5-like_heme/steroid_sf"/>
</dbReference>
<dbReference type="GO" id="GO:0016020">
    <property type="term" value="C:membrane"/>
    <property type="evidence" value="ECO:0007669"/>
    <property type="project" value="TreeGrafter"/>
</dbReference>